<reference evidence="1" key="2">
    <citation type="submission" date="2020-05" db="UniProtKB">
        <authorList>
            <consortium name="EnsemblMetazoa"/>
        </authorList>
    </citation>
    <scope>IDENTIFICATION</scope>
    <source>
        <strain evidence="1">WRAIR2</strain>
    </source>
</reference>
<evidence type="ECO:0000313" key="2">
    <source>
        <dbReference type="Proteomes" id="UP000075884"/>
    </source>
</evidence>
<dbReference type="Proteomes" id="UP000075884">
    <property type="component" value="Unassembled WGS sequence"/>
</dbReference>
<organism evidence="1 2">
    <name type="scientific">Anopheles dirus</name>
    <dbReference type="NCBI Taxonomy" id="7168"/>
    <lineage>
        <taxon>Eukaryota</taxon>
        <taxon>Metazoa</taxon>
        <taxon>Ecdysozoa</taxon>
        <taxon>Arthropoda</taxon>
        <taxon>Hexapoda</taxon>
        <taxon>Insecta</taxon>
        <taxon>Pterygota</taxon>
        <taxon>Neoptera</taxon>
        <taxon>Endopterygota</taxon>
        <taxon>Diptera</taxon>
        <taxon>Nematocera</taxon>
        <taxon>Culicoidea</taxon>
        <taxon>Culicidae</taxon>
        <taxon>Anophelinae</taxon>
        <taxon>Anopheles</taxon>
    </lineage>
</organism>
<sequence>TEPICSVWRRNKLVAQNFQFHRRQAAKENFEGTIRSQTVGEALTASVNKRVNDRLVIVSRLSPYFGAGPNYLELHTGNFFQQPMHLAVWHGAESCWNTYGLPLATLVIQGFTTMSSIEMYQSAFSLSPCSKKWGGITSPSDDTQENTITVWGNLVCGTRGTSAGQADKYMALEQVDEETVEAGPSREVSNVSNVVIGPEEIEAQTECEIVEYEKVELEIVDYLGDEDLSDDSDIEEDNVRTIENMSTIDGIRYWALKHNASHASIDTILKVFKRANIKVPANAKTLLKTKRNASTEITEISGGQFWYHGIKKSILNYFRSTKCLSRLLSLTFSVDGLPLHNNSTMQFWPILFSIYEVPKAPVMTAAIFCGLKKPQSIEEYLRPMVEELNSLTSHGMTIHGESIAVKVRAIVADTPARAFIKGVTGHTGYGGCLKCTVHGKYHSTTRTVAFAGIHAPRRTDQGFRENTYPGHRKTITPLLDLQNFDMIQDIIVADELHILHLGVTKRLIVGWRDGTLGKKRWSAQQIDKISEALKNIALPSEIHHASIVQFETATITSNHVVENLCLRGRKLNEKVSLFDYPFDSGEIHVFKGSLNNFSETLLTIRPDEV</sequence>
<accession>A0A182NN00</accession>
<protein>
    <submittedName>
        <fullName evidence="1">Uncharacterized protein</fullName>
    </submittedName>
</protein>
<reference evidence="2" key="1">
    <citation type="submission" date="2013-03" db="EMBL/GenBank/DDBJ databases">
        <title>The Genome Sequence of Anopheles dirus WRAIR2.</title>
        <authorList>
            <consortium name="The Broad Institute Genomics Platform"/>
            <person name="Neafsey D.E."/>
            <person name="Walton C."/>
            <person name="Walker B."/>
            <person name="Young S.K."/>
            <person name="Zeng Q."/>
            <person name="Gargeya S."/>
            <person name="Fitzgerald M."/>
            <person name="Haas B."/>
            <person name="Abouelleil A."/>
            <person name="Allen A.W."/>
            <person name="Alvarado L."/>
            <person name="Arachchi H.M."/>
            <person name="Berlin A.M."/>
            <person name="Chapman S.B."/>
            <person name="Gainer-Dewar J."/>
            <person name="Goldberg J."/>
            <person name="Griggs A."/>
            <person name="Gujja S."/>
            <person name="Hansen M."/>
            <person name="Howarth C."/>
            <person name="Imamovic A."/>
            <person name="Ireland A."/>
            <person name="Larimer J."/>
            <person name="McCowan C."/>
            <person name="Murphy C."/>
            <person name="Pearson M."/>
            <person name="Poon T.W."/>
            <person name="Priest M."/>
            <person name="Roberts A."/>
            <person name="Saif S."/>
            <person name="Shea T."/>
            <person name="Sisk P."/>
            <person name="Sykes S."/>
            <person name="Wortman J."/>
            <person name="Nusbaum C."/>
            <person name="Birren B."/>
        </authorList>
    </citation>
    <scope>NUCLEOTIDE SEQUENCE [LARGE SCALE GENOMIC DNA]</scope>
    <source>
        <strain evidence="2">WRAIR2</strain>
    </source>
</reference>
<name>A0A182NN00_9DIPT</name>
<dbReference type="VEuPathDB" id="VectorBase:ADIR009035"/>
<dbReference type="EnsemblMetazoa" id="ADIR009035-RA">
    <property type="protein sequence ID" value="ADIR009035-PA"/>
    <property type="gene ID" value="ADIR009035"/>
</dbReference>
<proteinExistence type="predicted"/>
<keyword evidence="2" id="KW-1185">Reference proteome</keyword>
<dbReference type="PANTHER" id="PTHR33053:SF9">
    <property type="entry name" value="AGAP000105-PA"/>
    <property type="match status" value="1"/>
</dbReference>
<evidence type="ECO:0000313" key="1">
    <source>
        <dbReference type="EnsemblMetazoa" id="ADIR009035-PA"/>
    </source>
</evidence>
<dbReference type="AlphaFoldDB" id="A0A182NN00"/>
<dbReference type="PANTHER" id="PTHR33053">
    <property type="entry name" value="PROTEIN, PUTATIVE-RELATED"/>
    <property type="match status" value="1"/>
</dbReference>